<reference evidence="2" key="1">
    <citation type="submission" date="2018-05" db="EMBL/GenBank/DDBJ databases">
        <authorList>
            <person name="Lanie J.A."/>
            <person name="Ng W.-L."/>
            <person name="Kazmierczak K.M."/>
            <person name="Andrzejewski T.M."/>
            <person name="Davidsen T.M."/>
            <person name="Wayne K.J."/>
            <person name="Tettelin H."/>
            <person name="Glass J.I."/>
            <person name="Rusch D."/>
            <person name="Podicherti R."/>
            <person name="Tsui H.-C.T."/>
            <person name="Winkler M.E."/>
        </authorList>
    </citation>
    <scope>NUCLEOTIDE SEQUENCE</scope>
</reference>
<sequence length="246" mass="27403">KIGLEVHAGHGLTYKSAKGSKLTDIDGNTYIDYALAAGPIVLGHAPNEVLKAVKKSLSKGQLYYGQHETEIKLAKKITKIIPSAERVRFSSSGSEAVHASIRLSRGYSKKKLILKFHGQYHGWFDSQMLGINPLNKNNKVYNSYGTNMESMGQIPSSAEDVISISWNDIDMFKKTIKKYKKDLAAVIMEPIMCNTCVILPKEKYLEEVRKICTQTKIILIFDEVITGFRIKLGGAQEHLNVTPDLS</sequence>
<dbReference type="PANTHER" id="PTHR43713">
    <property type="entry name" value="GLUTAMATE-1-SEMIALDEHYDE 2,1-AMINOMUTASE"/>
    <property type="match status" value="1"/>
</dbReference>
<proteinExistence type="predicted"/>
<feature type="non-terminal residue" evidence="2">
    <location>
        <position position="246"/>
    </location>
</feature>
<accession>A0A383BFR7</accession>
<feature type="non-terminal residue" evidence="2">
    <location>
        <position position="1"/>
    </location>
</feature>
<gene>
    <name evidence="2" type="ORF">METZ01_LOCUS471626</name>
</gene>
<organism evidence="2">
    <name type="scientific">marine metagenome</name>
    <dbReference type="NCBI Taxonomy" id="408172"/>
    <lineage>
        <taxon>unclassified sequences</taxon>
        <taxon>metagenomes</taxon>
        <taxon>ecological metagenomes</taxon>
    </lineage>
</organism>
<dbReference type="EMBL" id="UINC01200060">
    <property type="protein sequence ID" value="SVE18772.1"/>
    <property type="molecule type" value="Genomic_DNA"/>
</dbReference>
<dbReference type="Pfam" id="PF00202">
    <property type="entry name" value="Aminotran_3"/>
    <property type="match status" value="1"/>
</dbReference>
<dbReference type="InterPro" id="IPR015421">
    <property type="entry name" value="PyrdxlP-dep_Trfase_major"/>
</dbReference>
<evidence type="ECO:0000313" key="2">
    <source>
        <dbReference type="EMBL" id="SVE18772.1"/>
    </source>
</evidence>
<protein>
    <recommendedName>
        <fullName evidence="3">Glutamate-1-semialdehyde 2,1-aminomutase</fullName>
    </recommendedName>
</protein>
<comment type="cofactor">
    <cofactor evidence="1">
        <name>pyridoxal 5'-phosphate</name>
        <dbReference type="ChEBI" id="CHEBI:597326"/>
    </cofactor>
</comment>
<evidence type="ECO:0008006" key="3">
    <source>
        <dbReference type="Google" id="ProtNLM"/>
    </source>
</evidence>
<evidence type="ECO:0000256" key="1">
    <source>
        <dbReference type="ARBA" id="ARBA00001933"/>
    </source>
</evidence>
<dbReference type="SUPFAM" id="SSF53383">
    <property type="entry name" value="PLP-dependent transferases"/>
    <property type="match status" value="1"/>
</dbReference>
<dbReference type="InterPro" id="IPR015424">
    <property type="entry name" value="PyrdxlP-dep_Trfase"/>
</dbReference>
<dbReference type="GO" id="GO:0008483">
    <property type="term" value="F:transaminase activity"/>
    <property type="evidence" value="ECO:0007669"/>
    <property type="project" value="InterPro"/>
</dbReference>
<name>A0A383BFR7_9ZZZZ</name>
<dbReference type="InterPro" id="IPR005814">
    <property type="entry name" value="Aminotrans_3"/>
</dbReference>
<dbReference type="AlphaFoldDB" id="A0A383BFR7"/>
<dbReference type="GO" id="GO:0030170">
    <property type="term" value="F:pyridoxal phosphate binding"/>
    <property type="evidence" value="ECO:0007669"/>
    <property type="project" value="InterPro"/>
</dbReference>
<dbReference type="Gene3D" id="3.40.640.10">
    <property type="entry name" value="Type I PLP-dependent aspartate aminotransferase-like (Major domain)"/>
    <property type="match status" value="1"/>
</dbReference>
<dbReference type="PANTHER" id="PTHR43713:SF3">
    <property type="entry name" value="GLUTAMATE-1-SEMIALDEHYDE 2,1-AMINOMUTASE 1, CHLOROPLASTIC-RELATED"/>
    <property type="match status" value="1"/>
</dbReference>